<protein>
    <submittedName>
        <fullName evidence="1">Uncharacterized protein</fullName>
    </submittedName>
</protein>
<dbReference type="EMBL" id="BACD03000003">
    <property type="protein sequence ID" value="GAO46210.1"/>
    <property type="molecule type" value="Genomic_DNA"/>
</dbReference>
<reference evidence="1 2" key="3">
    <citation type="journal article" date="2015" name="Genome Announc.">
        <title>Draft Genome Sequence of the Archiascomycetous Yeast Saitoella complicata.</title>
        <authorList>
            <person name="Yamauchi K."/>
            <person name="Kondo S."/>
            <person name="Hamamoto M."/>
            <person name="Takahashi Y."/>
            <person name="Ogura Y."/>
            <person name="Hayashi T."/>
            <person name="Nishida H."/>
        </authorList>
    </citation>
    <scope>NUCLEOTIDE SEQUENCE [LARGE SCALE GENOMIC DNA]</scope>
    <source>
        <strain evidence="1 2">NRRL Y-17804</strain>
    </source>
</reference>
<reference evidence="1 2" key="2">
    <citation type="journal article" date="2014" name="J. Gen. Appl. Microbiol.">
        <title>The early diverging ascomycetous budding yeast Saitoella complicata has three histone deacetylases belonging to the Clr6, Hos2, and Rpd3 lineages.</title>
        <authorList>
            <person name="Nishida H."/>
            <person name="Matsumoto T."/>
            <person name="Kondo S."/>
            <person name="Hamamoto M."/>
            <person name="Yoshikawa H."/>
        </authorList>
    </citation>
    <scope>NUCLEOTIDE SEQUENCE [LARGE SCALE GENOMIC DNA]</scope>
    <source>
        <strain evidence="1 2">NRRL Y-17804</strain>
    </source>
</reference>
<dbReference type="AlphaFoldDB" id="A0A0E9N9X7"/>
<gene>
    <name evidence="1" type="ORF">G7K_0445-t1</name>
</gene>
<evidence type="ECO:0000313" key="1">
    <source>
        <dbReference type="EMBL" id="GAO46210.1"/>
    </source>
</evidence>
<proteinExistence type="predicted"/>
<name>A0A0E9N9X7_SAICN</name>
<sequence>MMNVSVMKSYDQIWRKHVQATIDEEKRIANRSFQLCSVSKADQRELDQLPGTMSYPVTRSLGICAHILVIKVSAS</sequence>
<dbReference type="Proteomes" id="UP000033140">
    <property type="component" value="Unassembled WGS sequence"/>
</dbReference>
<keyword evidence="2" id="KW-1185">Reference proteome</keyword>
<accession>A0A0E9N9X7</accession>
<reference evidence="1 2" key="1">
    <citation type="journal article" date="2011" name="J. Gen. Appl. Microbiol.">
        <title>Draft genome sequencing of the enigmatic yeast Saitoella complicata.</title>
        <authorList>
            <person name="Nishida H."/>
            <person name="Hamamoto M."/>
            <person name="Sugiyama J."/>
        </authorList>
    </citation>
    <scope>NUCLEOTIDE SEQUENCE [LARGE SCALE GENOMIC DNA]</scope>
    <source>
        <strain evidence="1 2">NRRL Y-17804</strain>
    </source>
</reference>
<organism evidence="1 2">
    <name type="scientific">Saitoella complicata (strain BCRC 22490 / CBS 7301 / JCM 7358 / NBRC 10748 / NRRL Y-17804)</name>
    <dbReference type="NCBI Taxonomy" id="698492"/>
    <lineage>
        <taxon>Eukaryota</taxon>
        <taxon>Fungi</taxon>
        <taxon>Dikarya</taxon>
        <taxon>Ascomycota</taxon>
        <taxon>Taphrinomycotina</taxon>
        <taxon>Taphrinomycotina incertae sedis</taxon>
        <taxon>Saitoella</taxon>
    </lineage>
</organism>
<comment type="caution">
    <text evidence="1">The sequence shown here is derived from an EMBL/GenBank/DDBJ whole genome shotgun (WGS) entry which is preliminary data.</text>
</comment>
<evidence type="ECO:0000313" key="2">
    <source>
        <dbReference type="Proteomes" id="UP000033140"/>
    </source>
</evidence>